<comment type="caution">
    <text evidence="1">The sequence shown here is derived from an EMBL/GenBank/DDBJ whole genome shotgun (WGS) entry which is preliminary data.</text>
</comment>
<dbReference type="AlphaFoldDB" id="A0A225USJ2"/>
<keyword evidence="2" id="KW-1185">Reference proteome</keyword>
<protein>
    <submittedName>
        <fullName evidence="1">Uncharacterized protein</fullName>
    </submittedName>
</protein>
<name>A0A225USJ2_9STRA</name>
<evidence type="ECO:0000313" key="1">
    <source>
        <dbReference type="EMBL" id="OWY95871.1"/>
    </source>
</evidence>
<reference evidence="2" key="1">
    <citation type="submission" date="2017-03" db="EMBL/GenBank/DDBJ databases">
        <title>Phytopthora megakarya and P. palmivora, two closely related causual agents of cacao black pod achieved similar genome size and gene model numbers by different mechanisms.</title>
        <authorList>
            <person name="Ali S."/>
            <person name="Shao J."/>
            <person name="Larry D.J."/>
            <person name="Kronmiller B."/>
            <person name="Shen D."/>
            <person name="Strem M.D."/>
            <person name="Melnick R.L."/>
            <person name="Guiltinan M.J."/>
            <person name="Tyler B.M."/>
            <person name="Meinhardt L.W."/>
            <person name="Bailey B.A."/>
        </authorList>
    </citation>
    <scope>NUCLEOTIDE SEQUENCE [LARGE SCALE GENOMIC DNA]</scope>
    <source>
        <strain evidence="2">zdho120</strain>
    </source>
</reference>
<gene>
    <name evidence="1" type="ORF">PHMEG_00034010</name>
</gene>
<evidence type="ECO:0000313" key="2">
    <source>
        <dbReference type="Proteomes" id="UP000198211"/>
    </source>
</evidence>
<dbReference type="OrthoDB" id="128438at2759"/>
<proteinExistence type="predicted"/>
<sequence length="112" mass="12854">MCVDDPRLAALCKARNNRRSHSGDRWRRILPIFVMAMQEGWCDLDLLLDPFFLHFPKRSDEGEHQSLSVVIPVGLIHLSDICPNTPNDCLYRPFLLSIRLWTISECSTLSAT</sequence>
<organism evidence="1 2">
    <name type="scientific">Phytophthora megakarya</name>
    <dbReference type="NCBI Taxonomy" id="4795"/>
    <lineage>
        <taxon>Eukaryota</taxon>
        <taxon>Sar</taxon>
        <taxon>Stramenopiles</taxon>
        <taxon>Oomycota</taxon>
        <taxon>Peronosporomycetes</taxon>
        <taxon>Peronosporales</taxon>
        <taxon>Peronosporaceae</taxon>
        <taxon>Phytophthora</taxon>
    </lineage>
</organism>
<accession>A0A225USJ2</accession>
<dbReference type="Proteomes" id="UP000198211">
    <property type="component" value="Unassembled WGS sequence"/>
</dbReference>
<dbReference type="EMBL" id="NBNE01012397">
    <property type="protein sequence ID" value="OWY95871.1"/>
    <property type="molecule type" value="Genomic_DNA"/>
</dbReference>